<dbReference type="InterPro" id="IPR018247">
    <property type="entry name" value="EF_Hand_1_Ca_BS"/>
</dbReference>
<dbReference type="PROSITE" id="PS50222">
    <property type="entry name" value="EF_HAND_2"/>
    <property type="match status" value="3"/>
</dbReference>
<keyword evidence="1" id="KW-0106">Calcium</keyword>
<evidence type="ECO:0000256" key="2">
    <source>
        <dbReference type="SAM" id="SignalP"/>
    </source>
</evidence>
<dbReference type="Gene3D" id="1.10.238.10">
    <property type="entry name" value="EF-hand"/>
    <property type="match status" value="2"/>
</dbReference>
<feature type="chain" id="PRO_5044266316" description="EF-hand domain-containing protein" evidence="2">
    <location>
        <begin position="18"/>
        <end position="265"/>
    </location>
</feature>
<dbReference type="Proteomes" id="UP001515480">
    <property type="component" value="Unassembled WGS sequence"/>
</dbReference>
<evidence type="ECO:0000256" key="1">
    <source>
        <dbReference type="ARBA" id="ARBA00022837"/>
    </source>
</evidence>
<feature type="domain" description="EF-hand" evidence="3">
    <location>
        <begin position="85"/>
        <end position="112"/>
    </location>
</feature>
<keyword evidence="5" id="KW-1185">Reference proteome</keyword>
<dbReference type="EMBL" id="JBGBPQ010000017">
    <property type="protein sequence ID" value="KAL1507808.1"/>
    <property type="molecule type" value="Genomic_DNA"/>
</dbReference>
<dbReference type="Pfam" id="PF13202">
    <property type="entry name" value="EF-hand_5"/>
    <property type="match status" value="1"/>
</dbReference>
<feature type="domain" description="EF-hand" evidence="3">
    <location>
        <begin position="210"/>
        <end position="245"/>
    </location>
</feature>
<dbReference type="PROSITE" id="PS00018">
    <property type="entry name" value="EF_HAND_1"/>
    <property type="match status" value="1"/>
</dbReference>
<keyword evidence="2" id="KW-0732">Signal</keyword>
<comment type="caution">
    <text evidence="4">The sequence shown here is derived from an EMBL/GenBank/DDBJ whole genome shotgun (WGS) entry which is preliminary data.</text>
</comment>
<evidence type="ECO:0000259" key="3">
    <source>
        <dbReference type="PROSITE" id="PS50222"/>
    </source>
</evidence>
<dbReference type="Pfam" id="PF13499">
    <property type="entry name" value="EF-hand_7"/>
    <property type="match status" value="1"/>
</dbReference>
<dbReference type="SMART" id="SM00054">
    <property type="entry name" value="EFh"/>
    <property type="match status" value="3"/>
</dbReference>
<sequence>MRRLLALLALLIHAAIAQDDVLRNAILSKTREQLEEICVKASIPCTPGDELETLRAKVYEYAQREKPGTVPKPWKAQAASSSSMMFNAMDSDKDGKLSQAEVKAMIKKVNLAAQASGEAPVDAAKFFAAMDKNLDGSVDSSEASQIEAYLTKLSHRQSNAKPQEGKTSDVKASTTADAVFEALDKDKDSMLSRDEMQPLIEKARDYNRAQGVQEDGDFFATLDADGDGVISKAEASSFFAAMFDGGLMDEAIPRKSVRNQERDEL</sequence>
<organism evidence="4 5">
    <name type="scientific">Prymnesium parvum</name>
    <name type="common">Toxic golden alga</name>
    <dbReference type="NCBI Taxonomy" id="97485"/>
    <lineage>
        <taxon>Eukaryota</taxon>
        <taxon>Haptista</taxon>
        <taxon>Haptophyta</taxon>
        <taxon>Prymnesiophyceae</taxon>
        <taxon>Prymnesiales</taxon>
        <taxon>Prymnesiaceae</taxon>
        <taxon>Prymnesium</taxon>
    </lineage>
</organism>
<dbReference type="PANTHER" id="PTHR10827">
    <property type="entry name" value="RETICULOCALBIN"/>
    <property type="match status" value="1"/>
</dbReference>
<dbReference type="GO" id="GO:0005509">
    <property type="term" value="F:calcium ion binding"/>
    <property type="evidence" value="ECO:0007669"/>
    <property type="project" value="InterPro"/>
</dbReference>
<gene>
    <name evidence="4" type="ORF">AB1Y20_007416</name>
</gene>
<evidence type="ECO:0000313" key="4">
    <source>
        <dbReference type="EMBL" id="KAL1507808.1"/>
    </source>
</evidence>
<dbReference type="SUPFAM" id="SSF47473">
    <property type="entry name" value="EF-hand"/>
    <property type="match status" value="1"/>
</dbReference>
<accession>A0AB34IX22</accession>
<dbReference type="PANTHER" id="PTHR10827:SF85">
    <property type="entry name" value="CALCIUM-BINDING PROTEIN"/>
    <property type="match status" value="1"/>
</dbReference>
<dbReference type="AlphaFoldDB" id="A0AB34IX22"/>
<reference evidence="4 5" key="1">
    <citation type="journal article" date="2024" name="Science">
        <title>Giant polyketide synthase enzymes in the biosynthesis of giant marine polyether toxins.</title>
        <authorList>
            <person name="Fallon T.R."/>
            <person name="Shende V.V."/>
            <person name="Wierzbicki I.H."/>
            <person name="Pendleton A.L."/>
            <person name="Watervoot N.F."/>
            <person name="Auber R.P."/>
            <person name="Gonzalez D.J."/>
            <person name="Wisecaver J.H."/>
            <person name="Moore B.S."/>
        </authorList>
    </citation>
    <scope>NUCLEOTIDE SEQUENCE [LARGE SCALE GENOMIC DNA]</scope>
    <source>
        <strain evidence="4 5">12B1</strain>
    </source>
</reference>
<name>A0AB34IX22_PRYPA</name>
<protein>
    <recommendedName>
        <fullName evidence="3">EF-hand domain-containing protein</fullName>
    </recommendedName>
</protein>
<dbReference type="InterPro" id="IPR002048">
    <property type="entry name" value="EF_hand_dom"/>
</dbReference>
<feature type="domain" description="EF-hand" evidence="3">
    <location>
        <begin position="171"/>
        <end position="206"/>
    </location>
</feature>
<feature type="signal peptide" evidence="2">
    <location>
        <begin position="1"/>
        <end position="17"/>
    </location>
</feature>
<proteinExistence type="predicted"/>
<dbReference type="InterPro" id="IPR011992">
    <property type="entry name" value="EF-hand-dom_pair"/>
</dbReference>
<evidence type="ECO:0000313" key="5">
    <source>
        <dbReference type="Proteomes" id="UP001515480"/>
    </source>
</evidence>